<proteinExistence type="predicted"/>
<evidence type="ECO:0008006" key="3">
    <source>
        <dbReference type="Google" id="ProtNLM"/>
    </source>
</evidence>
<evidence type="ECO:0000313" key="2">
    <source>
        <dbReference type="Proteomes" id="UP000304880"/>
    </source>
</evidence>
<accession>A0A5C4R275</accession>
<protein>
    <recommendedName>
        <fullName evidence="3">Transposase</fullName>
    </recommendedName>
</protein>
<evidence type="ECO:0000313" key="1">
    <source>
        <dbReference type="EMBL" id="TNH37814.1"/>
    </source>
</evidence>
<gene>
    <name evidence="1" type="ORF">FHD67_18270</name>
</gene>
<sequence length="55" mass="6062">MRFAMCAKTSFLTSVGVEIYASGHRRWLDEVKARIVADKLESDATVNALAGRYGV</sequence>
<dbReference type="InterPro" id="IPR010921">
    <property type="entry name" value="Trp_repressor/repl_initiator"/>
</dbReference>
<dbReference type="SUPFAM" id="SSF48295">
    <property type="entry name" value="TrpR-like"/>
    <property type="match status" value="1"/>
</dbReference>
<dbReference type="Proteomes" id="UP000304880">
    <property type="component" value="Unassembled WGS sequence"/>
</dbReference>
<reference evidence="1 2" key="1">
    <citation type="submission" date="2019-06" db="EMBL/GenBank/DDBJ databases">
        <authorList>
            <person name="Li J."/>
        </authorList>
    </citation>
    <scope>NUCLEOTIDE SEQUENCE [LARGE SCALE GENOMIC DNA]</scope>
    <source>
        <strain evidence="1 2">CGMCC 1.8012</strain>
    </source>
</reference>
<keyword evidence="2" id="KW-1185">Reference proteome</keyword>
<dbReference type="AlphaFoldDB" id="A0A5C4R275"/>
<organism evidence="1 2">
    <name type="scientific">Paracoccus haeundaensis</name>
    <dbReference type="NCBI Taxonomy" id="225362"/>
    <lineage>
        <taxon>Bacteria</taxon>
        <taxon>Pseudomonadati</taxon>
        <taxon>Pseudomonadota</taxon>
        <taxon>Alphaproteobacteria</taxon>
        <taxon>Rhodobacterales</taxon>
        <taxon>Paracoccaceae</taxon>
        <taxon>Paracoccus</taxon>
    </lineage>
</organism>
<name>A0A5C4R275_9RHOB</name>
<comment type="caution">
    <text evidence="1">The sequence shown here is derived from an EMBL/GenBank/DDBJ whole genome shotgun (WGS) entry which is preliminary data.</text>
</comment>
<dbReference type="EMBL" id="VDDC01000048">
    <property type="protein sequence ID" value="TNH37814.1"/>
    <property type="molecule type" value="Genomic_DNA"/>
</dbReference>
<dbReference type="GO" id="GO:0043565">
    <property type="term" value="F:sequence-specific DNA binding"/>
    <property type="evidence" value="ECO:0007669"/>
    <property type="project" value="InterPro"/>
</dbReference>